<evidence type="ECO:0000256" key="4">
    <source>
        <dbReference type="ARBA" id="ARBA00023136"/>
    </source>
</evidence>
<dbReference type="InterPro" id="IPR051598">
    <property type="entry name" value="TSUP/Inactive_protease-like"/>
</dbReference>
<keyword evidence="2 5" id="KW-0812">Transmembrane</keyword>
<feature type="transmembrane region" description="Helical" evidence="5">
    <location>
        <begin position="78"/>
        <end position="100"/>
    </location>
</feature>
<evidence type="ECO:0000256" key="5">
    <source>
        <dbReference type="SAM" id="Phobius"/>
    </source>
</evidence>
<feature type="transmembrane region" description="Helical" evidence="5">
    <location>
        <begin position="306"/>
        <end position="326"/>
    </location>
</feature>
<feature type="transmembrane region" description="Helical" evidence="5">
    <location>
        <begin position="246"/>
        <end position="266"/>
    </location>
</feature>
<evidence type="ECO:0000313" key="6">
    <source>
        <dbReference type="EMBL" id="KNC53464.1"/>
    </source>
</evidence>
<feature type="transmembrane region" description="Helical" evidence="5">
    <location>
        <begin position="7"/>
        <end position="32"/>
    </location>
</feature>
<dbReference type="GeneID" id="25560938"/>
<evidence type="ECO:0008006" key="8">
    <source>
        <dbReference type="Google" id="ProtNLM"/>
    </source>
</evidence>
<dbReference type="GO" id="GO:0016020">
    <property type="term" value="C:membrane"/>
    <property type="evidence" value="ECO:0007669"/>
    <property type="project" value="UniProtKB-SubCell"/>
</dbReference>
<dbReference type="PANTHER" id="PTHR43701:SF2">
    <property type="entry name" value="MEMBRANE TRANSPORTER PROTEIN YJNA-RELATED"/>
    <property type="match status" value="1"/>
</dbReference>
<evidence type="ECO:0000313" key="7">
    <source>
        <dbReference type="Proteomes" id="UP000054408"/>
    </source>
</evidence>
<comment type="subcellular location">
    <subcellularLocation>
        <location evidence="1">Membrane</location>
        <topology evidence="1">Multi-pass membrane protein</topology>
    </subcellularLocation>
</comment>
<protein>
    <recommendedName>
        <fullName evidence="8">Membrane transporter protein</fullName>
    </recommendedName>
</protein>
<reference evidence="6 7" key="1">
    <citation type="submission" date="2010-05" db="EMBL/GenBank/DDBJ databases">
        <title>The Genome Sequence of Thecamonas trahens ATCC 50062.</title>
        <authorList>
            <consortium name="The Broad Institute Genome Sequencing Platform"/>
            <person name="Russ C."/>
            <person name="Cuomo C."/>
            <person name="Shea T."/>
            <person name="Young S.K."/>
            <person name="Zeng Q."/>
            <person name="Koehrsen M."/>
            <person name="Haas B."/>
            <person name="Borodovsky M."/>
            <person name="Guigo R."/>
            <person name="Alvarado L."/>
            <person name="Berlin A."/>
            <person name="Bochicchio J."/>
            <person name="Borenstein D."/>
            <person name="Chapman S."/>
            <person name="Chen Z."/>
            <person name="Freedman E."/>
            <person name="Gellesch M."/>
            <person name="Goldberg J."/>
            <person name="Griggs A."/>
            <person name="Gujja S."/>
            <person name="Heilman E."/>
            <person name="Heiman D."/>
            <person name="Hepburn T."/>
            <person name="Howarth C."/>
            <person name="Jen D."/>
            <person name="Larson L."/>
            <person name="Mehta T."/>
            <person name="Park D."/>
            <person name="Pearson M."/>
            <person name="Roberts A."/>
            <person name="Saif S."/>
            <person name="Shenoy N."/>
            <person name="Sisk P."/>
            <person name="Stolte C."/>
            <person name="Sykes S."/>
            <person name="Thomson T."/>
            <person name="Walk T."/>
            <person name="White J."/>
            <person name="Yandava C."/>
            <person name="Burger G."/>
            <person name="Gray M.W."/>
            <person name="Holland P.W.H."/>
            <person name="King N."/>
            <person name="Lang F.B.F."/>
            <person name="Roger A.J."/>
            <person name="Ruiz-Trillo I."/>
            <person name="Lander E."/>
            <person name="Nusbaum C."/>
        </authorList>
    </citation>
    <scope>NUCLEOTIDE SEQUENCE [LARGE SCALE GENOMIC DNA]</scope>
    <source>
        <strain evidence="6 7">ATCC 50062</strain>
    </source>
</reference>
<accession>A0A0L0DMB6</accession>
<sequence>MQVWQLAAYFLPAGFVVGVAGAAIGFTAWILVLPLLLVGFDFTVANALFVSLAIDALNGFLLAAFFASRGLCALRPALAMAAIGVPIATVLVVFVSRTLLPKHESLLKGAVPVTALLVAAGFILRGLVLQRKASRAKGGESKAGTPSVLPPGTGLGAGRAVPPGYFSSVQSGGAEAQIDAGAGGESTGLLGGTEAVASPSLQPLRLAVAAVATAVISTVVGLIGIGGGMLFAGAGGYAFRLPLRTSVGSGMLTTGLVLVGVMAGWADRVDGDVVWKPIAAMVIGTVVGLAVGTIAALRVSKITLNFLIGGVLFATGVVVIVQSVILKHETKHSRVRH</sequence>
<keyword evidence="7" id="KW-1185">Reference proteome</keyword>
<evidence type="ECO:0000256" key="2">
    <source>
        <dbReference type="ARBA" id="ARBA00022692"/>
    </source>
</evidence>
<feature type="transmembrane region" description="Helical" evidence="5">
    <location>
        <begin position="106"/>
        <end position="128"/>
    </location>
</feature>
<proteinExistence type="predicted"/>
<dbReference type="Pfam" id="PF01925">
    <property type="entry name" value="TauE"/>
    <property type="match status" value="1"/>
</dbReference>
<dbReference type="Proteomes" id="UP000054408">
    <property type="component" value="Unassembled WGS sequence"/>
</dbReference>
<dbReference type="PANTHER" id="PTHR43701">
    <property type="entry name" value="MEMBRANE TRANSPORTER PROTEIN MJ0441-RELATED"/>
    <property type="match status" value="1"/>
</dbReference>
<name>A0A0L0DMB6_THETB</name>
<dbReference type="AlphaFoldDB" id="A0A0L0DMB6"/>
<evidence type="ECO:0000256" key="3">
    <source>
        <dbReference type="ARBA" id="ARBA00022989"/>
    </source>
</evidence>
<dbReference type="InterPro" id="IPR002781">
    <property type="entry name" value="TM_pro_TauE-like"/>
</dbReference>
<dbReference type="OMA" id="HAPLIRW"/>
<gene>
    <name evidence="6" type="ORF">AMSG_01177</name>
</gene>
<feature type="transmembrane region" description="Helical" evidence="5">
    <location>
        <begin position="44"/>
        <end position="66"/>
    </location>
</feature>
<organism evidence="6 7">
    <name type="scientific">Thecamonas trahens ATCC 50062</name>
    <dbReference type="NCBI Taxonomy" id="461836"/>
    <lineage>
        <taxon>Eukaryota</taxon>
        <taxon>Apusozoa</taxon>
        <taxon>Apusomonadida</taxon>
        <taxon>Apusomonadidae</taxon>
        <taxon>Thecamonas</taxon>
    </lineage>
</organism>
<evidence type="ECO:0000256" key="1">
    <source>
        <dbReference type="ARBA" id="ARBA00004141"/>
    </source>
</evidence>
<dbReference type="EMBL" id="GL349437">
    <property type="protein sequence ID" value="KNC53464.1"/>
    <property type="molecule type" value="Genomic_DNA"/>
</dbReference>
<keyword evidence="3 5" id="KW-1133">Transmembrane helix</keyword>
<feature type="transmembrane region" description="Helical" evidence="5">
    <location>
        <begin position="206"/>
        <end position="234"/>
    </location>
</feature>
<keyword evidence="4 5" id="KW-0472">Membrane</keyword>
<dbReference type="eggNOG" id="ENOG502SXA2">
    <property type="taxonomic scope" value="Eukaryota"/>
</dbReference>
<feature type="transmembrane region" description="Helical" evidence="5">
    <location>
        <begin position="278"/>
        <end position="300"/>
    </location>
</feature>
<dbReference type="RefSeq" id="XP_013761788.1">
    <property type="nucleotide sequence ID" value="XM_013906334.1"/>
</dbReference>